<evidence type="ECO:0000313" key="2">
    <source>
        <dbReference type="Proteomes" id="UP000242715"/>
    </source>
</evidence>
<sequence length="73" mass="8337">MFNLVYEEDVQRVSQIGYVEYALKPRILEISRVPEVKTYNPALGARRFSTGVGFVDEVTMTARNSHTIMISQI</sequence>
<accession>A0A2Z6PEL0</accession>
<name>A0A2Z6PEL0_TRISU</name>
<dbReference type="Proteomes" id="UP000242715">
    <property type="component" value="Unassembled WGS sequence"/>
</dbReference>
<dbReference type="AlphaFoldDB" id="A0A2Z6PEL0"/>
<organism evidence="1 2">
    <name type="scientific">Trifolium subterraneum</name>
    <name type="common">Subterranean clover</name>
    <dbReference type="NCBI Taxonomy" id="3900"/>
    <lineage>
        <taxon>Eukaryota</taxon>
        <taxon>Viridiplantae</taxon>
        <taxon>Streptophyta</taxon>
        <taxon>Embryophyta</taxon>
        <taxon>Tracheophyta</taxon>
        <taxon>Spermatophyta</taxon>
        <taxon>Magnoliopsida</taxon>
        <taxon>eudicotyledons</taxon>
        <taxon>Gunneridae</taxon>
        <taxon>Pentapetalae</taxon>
        <taxon>rosids</taxon>
        <taxon>fabids</taxon>
        <taxon>Fabales</taxon>
        <taxon>Fabaceae</taxon>
        <taxon>Papilionoideae</taxon>
        <taxon>50 kb inversion clade</taxon>
        <taxon>NPAAA clade</taxon>
        <taxon>Hologalegina</taxon>
        <taxon>IRL clade</taxon>
        <taxon>Trifolieae</taxon>
        <taxon>Trifolium</taxon>
    </lineage>
</organism>
<reference evidence="2" key="1">
    <citation type="journal article" date="2017" name="Front. Plant Sci.">
        <title>Climate Clever Clovers: New Paradigm to Reduce the Environmental Footprint of Ruminants by Breeding Low Methanogenic Forages Utilizing Haplotype Variation.</title>
        <authorList>
            <person name="Kaur P."/>
            <person name="Appels R."/>
            <person name="Bayer P.E."/>
            <person name="Keeble-Gagnere G."/>
            <person name="Wang J."/>
            <person name="Hirakawa H."/>
            <person name="Shirasawa K."/>
            <person name="Vercoe P."/>
            <person name="Stefanova K."/>
            <person name="Durmic Z."/>
            <person name="Nichols P."/>
            <person name="Revell C."/>
            <person name="Isobe S.N."/>
            <person name="Edwards D."/>
            <person name="Erskine W."/>
        </authorList>
    </citation>
    <scope>NUCLEOTIDE SEQUENCE [LARGE SCALE GENOMIC DNA]</scope>
    <source>
        <strain evidence="2">cv. Daliak</strain>
    </source>
</reference>
<protein>
    <submittedName>
        <fullName evidence="1">Uncharacterized protein</fullName>
    </submittedName>
</protein>
<evidence type="ECO:0000313" key="1">
    <source>
        <dbReference type="EMBL" id="GAU49110.1"/>
    </source>
</evidence>
<proteinExistence type="predicted"/>
<dbReference type="EMBL" id="DF974517">
    <property type="protein sequence ID" value="GAU49110.1"/>
    <property type="molecule type" value="Genomic_DNA"/>
</dbReference>
<keyword evidence="2" id="KW-1185">Reference proteome</keyword>
<gene>
    <name evidence="1" type="ORF">TSUD_13510</name>
</gene>